<dbReference type="KEGG" id="rlc:K227x_53840"/>
<name>A0A517NIJ4_9BACT</name>
<sequence length="46" mass="4810">MFSDLVAKQGGLLVSSKQKWLLASGGSSPRKQGYVPTGLQAGELAF</sequence>
<evidence type="ECO:0000313" key="1">
    <source>
        <dbReference type="EMBL" id="QDT06960.1"/>
    </source>
</evidence>
<dbReference type="EMBL" id="CP036525">
    <property type="protein sequence ID" value="QDT06960.1"/>
    <property type="molecule type" value="Genomic_DNA"/>
</dbReference>
<accession>A0A517NIJ4</accession>
<organism evidence="1 2">
    <name type="scientific">Rubripirellula lacrimiformis</name>
    <dbReference type="NCBI Taxonomy" id="1930273"/>
    <lineage>
        <taxon>Bacteria</taxon>
        <taxon>Pseudomonadati</taxon>
        <taxon>Planctomycetota</taxon>
        <taxon>Planctomycetia</taxon>
        <taxon>Pirellulales</taxon>
        <taxon>Pirellulaceae</taxon>
        <taxon>Rubripirellula</taxon>
    </lineage>
</organism>
<proteinExistence type="predicted"/>
<gene>
    <name evidence="1" type="ORF">K227x_53840</name>
</gene>
<dbReference type="RefSeq" id="WP_218933508.1">
    <property type="nucleotide sequence ID" value="NZ_CP036525.1"/>
</dbReference>
<dbReference type="AlphaFoldDB" id="A0A517NIJ4"/>
<evidence type="ECO:0000313" key="2">
    <source>
        <dbReference type="Proteomes" id="UP000318538"/>
    </source>
</evidence>
<protein>
    <submittedName>
        <fullName evidence="1">Uncharacterized protein</fullName>
    </submittedName>
</protein>
<keyword evidence="2" id="KW-1185">Reference proteome</keyword>
<dbReference type="Proteomes" id="UP000318538">
    <property type="component" value="Chromosome"/>
</dbReference>
<reference evidence="1 2" key="1">
    <citation type="submission" date="2019-02" db="EMBL/GenBank/DDBJ databases">
        <title>Deep-cultivation of Planctomycetes and their phenomic and genomic characterization uncovers novel biology.</title>
        <authorList>
            <person name="Wiegand S."/>
            <person name="Jogler M."/>
            <person name="Boedeker C."/>
            <person name="Pinto D."/>
            <person name="Vollmers J."/>
            <person name="Rivas-Marin E."/>
            <person name="Kohn T."/>
            <person name="Peeters S.H."/>
            <person name="Heuer A."/>
            <person name="Rast P."/>
            <person name="Oberbeckmann S."/>
            <person name="Bunk B."/>
            <person name="Jeske O."/>
            <person name="Meyerdierks A."/>
            <person name="Storesund J.E."/>
            <person name="Kallscheuer N."/>
            <person name="Luecker S."/>
            <person name="Lage O.M."/>
            <person name="Pohl T."/>
            <person name="Merkel B.J."/>
            <person name="Hornburger P."/>
            <person name="Mueller R.-W."/>
            <person name="Bruemmer F."/>
            <person name="Labrenz M."/>
            <person name="Spormann A.M."/>
            <person name="Op den Camp H."/>
            <person name="Overmann J."/>
            <person name="Amann R."/>
            <person name="Jetten M.S.M."/>
            <person name="Mascher T."/>
            <person name="Medema M.H."/>
            <person name="Devos D.P."/>
            <person name="Kaster A.-K."/>
            <person name="Ovreas L."/>
            <person name="Rohde M."/>
            <person name="Galperin M.Y."/>
            <person name="Jogler C."/>
        </authorList>
    </citation>
    <scope>NUCLEOTIDE SEQUENCE [LARGE SCALE GENOMIC DNA]</scope>
    <source>
        <strain evidence="1 2">K22_7</strain>
    </source>
</reference>